<dbReference type="SUPFAM" id="SSF54928">
    <property type="entry name" value="RNA-binding domain, RBD"/>
    <property type="match status" value="3"/>
</dbReference>
<evidence type="ECO:0000259" key="14">
    <source>
        <dbReference type="PROSITE" id="PS50862"/>
    </source>
</evidence>
<dbReference type="InterPro" id="IPR004365">
    <property type="entry name" value="NA-bd_OB_tRNA"/>
</dbReference>
<name>A0A194PXJ4_PAPXU</name>
<feature type="compositionally biased region" description="Low complexity" evidence="12">
    <location>
        <begin position="1467"/>
        <end position="1519"/>
    </location>
</feature>
<evidence type="ECO:0000256" key="2">
    <source>
        <dbReference type="ARBA" id="ARBA00006303"/>
    </source>
</evidence>
<dbReference type="STRING" id="66420.A0A194PXJ4"/>
<dbReference type="NCBIfam" id="TIGR01648">
    <property type="entry name" value="hnRNP-R-Q"/>
    <property type="match status" value="1"/>
</dbReference>
<dbReference type="InterPro" id="IPR045864">
    <property type="entry name" value="aa-tRNA-synth_II/BPL/LPL"/>
</dbReference>
<evidence type="ECO:0000259" key="13">
    <source>
        <dbReference type="PROSITE" id="PS50102"/>
    </source>
</evidence>
<dbReference type="InterPro" id="IPR035979">
    <property type="entry name" value="RBD_domain_sf"/>
</dbReference>
<dbReference type="InterPro" id="IPR004524">
    <property type="entry name" value="Asp-tRNA-ligase_1"/>
</dbReference>
<dbReference type="PANTHER" id="PTHR21245">
    <property type="entry name" value="HETEROGENEOUS NUCLEAR RIBONUCLEOPROTEIN"/>
    <property type="match status" value="1"/>
</dbReference>
<dbReference type="CDD" id="cd12249">
    <property type="entry name" value="RRM1_hnRNPR_like"/>
    <property type="match status" value="1"/>
</dbReference>
<dbReference type="Pfam" id="PF00076">
    <property type="entry name" value="RRM_1"/>
    <property type="match status" value="2"/>
</dbReference>
<dbReference type="CDD" id="cd12250">
    <property type="entry name" value="RRM2_hnRNPR_like"/>
    <property type="match status" value="1"/>
</dbReference>
<keyword evidence="10 15" id="KW-0030">Aminoacyl-tRNA synthetase</keyword>
<evidence type="ECO:0000313" key="15">
    <source>
        <dbReference type="EMBL" id="KPI98047.1"/>
    </source>
</evidence>
<keyword evidence="7" id="KW-0067">ATP-binding</keyword>
<dbReference type="Pfam" id="PF01336">
    <property type="entry name" value="tRNA_anti-codon"/>
    <property type="match status" value="1"/>
</dbReference>
<feature type="compositionally biased region" description="Low complexity" evidence="12">
    <location>
        <begin position="1085"/>
        <end position="1280"/>
    </location>
</feature>
<feature type="region of interest" description="Disordered" evidence="12">
    <location>
        <begin position="1024"/>
        <end position="1519"/>
    </location>
</feature>
<evidence type="ECO:0000256" key="11">
    <source>
        <dbReference type="PROSITE-ProRule" id="PRU00176"/>
    </source>
</evidence>
<dbReference type="InterPro" id="IPR047089">
    <property type="entry name" value="Asp-tRNA-ligase_1_N"/>
</dbReference>
<proteinExistence type="inferred from homology"/>
<dbReference type="CDD" id="cd04317">
    <property type="entry name" value="EcAspRS_like_N"/>
    <property type="match status" value="1"/>
</dbReference>
<dbReference type="NCBIfam" id="TIGR00459">
    <property type="entry name" value="aspS_bact"/>
    <property type="match status" value="1"/>
</dbReference>
<keyword evidence="4" id="KW-0436">Ligase</keyword>
<dbReference type="InterPro" id="IPR004115">
    <property type="entry name" value="GAD-like_sf"/>
</dbReference>
<reference evidence="15 16" key="1">
    <citation type="journal article" date="2015" name="Nat. Commun.">
        <title>Outbred genome sequencing and CRISPR/Cas9 gene editing in butterflies.</title>
        <authorList>
            <person name="Li X."/>
            <person name="Fan D."/>
            <person name="Zhang W."/>
            <person name="Liu G."/>
            <person name="Zhang L."/>
            <person name="Zhao L."/>
            <person name="Fang X."/>
            <person name="Chen L."/>
            <person name="Dong Y."/>
            <person name="Chen Y."/>
            <person name="Ding Y."/>
            <person name="Zhao R."/>
            <person name="Feng M."/>
            <person name="Zhu Y."/>
            <person name="Feng Y."/>
            <person name="Jiang X."/>
            <person name="Zhu D."/>
            <person name="Xiang H."/>
            <person name="Feng X."/>
            <person name="Li S."/>
            <person name="Wang J."/>
            <person name="Zhang G."/>
            <person name="Kronforst M.R."/>
            <person name="Wang W."/>
        </authorList>
    </citation>
    <scope>NUCLEOTIDE SEQUENCE [LARGE SCALE GENOMIC DNA]</scope>
    <source>
        <strain evidence="15">Ya'a_city_454_Px</strain>
        <tissue evidence="15">Whole body</tissue>
    </source>
</reference>
<dbReference type="Gene3D" id="3.30.1360.30">
    <property type="entry name" value="GAD-like domain"/>
    <property type="match status" value="1"/>
</dbReference>
<feature type="domain" description="RRM" evidence="13">
    <location>
        <begin position="130"/>
        <end position="212"/>
    </location>
</feature>
<dbReference type="SMART" id="SM00360">
    <property type="entry name" value="RRM"/>
    <property type="match status" value="3"/>
</dbReference>
<dbReference type="Gene3D" id="3.30.930.10">
    <property type="entry name" value="Bira Bifunctional Protein, Domain 2"/>
    <property type="match status" value="1"/>
</dbReference>
<evidence type="ECO:0000256" key="4">
    <source>
        <dbReference type="ARBA" id="ARBA00022598"/>
    </source>
</evidence>
<organism evidence="15 16">
    <name type="scientific">Papilio xuthus</name>
    <name type="common">Asian swallowtail butterfly</name>
    <dbReference type="NCBI Taxonomy" id="66420"/>
    <lineage>
        <taxon>Eukaryota</taxon>
        <taxon>Metazoa</taxon>
        <taxon>Ecdysozoa</taxon>
        <taxon>Arthropoda</taxon>
        <taxon>Hexapoda</taxon>
        <taxon>Insecta</taxon>
        <taxon>Pterygota</taxon>
        <taxon>Neoptera</taxon>
        <taxon>Endopterygota</taxon>
        <taxon>Lepidoptera</taxon>
        <taxon>Glossata</taxon>
        <taxon>Ditrysia</taxon>
        <taxon>Papilionoidea</taxon>
        <taxon>Papilionidae</taxon>
        <taxon>Papilioninae</taxon>
        <taxon>Papilio</taxon>
    </lineage>
</organism>
<dbReference type="Proteomes" id="UP000053268">
    <property type="component" value="Unassembled WGS sequence"/>
</dbReference>
<dbReference type="GO" id="GO:0003723">
    <property type="term" value="F:RNA binding"/>
    <property type="evidence" value="ECO:0007669"/>
    <property type="project" value="UniProtKB-UniRule"/>
</dbReference>
<evidence type="ECO:0000256" key="3">
    <source>
        <dbReference type="ARBA" id="ARBA00022490"/>
    </source>
</evidence>
<dbReference type="Gene3D" id="2.40.50.140">
    <property type="entry name" value="Nucleic acid-binding proteins"/>
    <property type="match status" value="1"/>
</dbReference>
<dbReference type="GO" id="GO:0005524">
    <property type="term" value="F:ATP binding"/>
    <property type="evidence" value="ECO:0007669"/>
    <property type="project" value="UniProtKB-KW"/>
</dbReference>
<dbReference type="GO" id="GO:0006418">
    <property type="term" value="P:tRNA aminoacylation for protein translation"/>
    <property type="evidence" value="ECO:0007669"/>
    <property type="project" value="InterPro"/>
</dbReference>
<dbReference type="InterPro" id="IPR012677">
    <property type="entry name" value="Nucleotide-bd_a/b_plait_sf"/>
</dbReference>
<dbReference type="PROSITE" id="PS50102">
    <property type="entry name" value="RRM"/>
    <property type="match status" value="3"/>
</dbReference>
<dbReference type="EMBL" id="KQ459586">
    <property type="protein sequence ID" value="KPI98047.1"/>
    <property type="molecule type" value="Genomic_DNA"/>
</dbReference>
<keyword evidence="16" id="KW-1185">Reference proteome</keyword>
<evidence type="ECO:0000256" key="5">
    <source>
        <dbReference type="ARBA" id="ARBA00022737"/>
    </source>
</evidence>
<dbReference type="GO" id="GO:0004812">
    <property type="term" value="F:aminoacyl-tRNA ligase activity"/>
    <property type="evidence" value="ECO:0007669"/>
    <property type="project" value="UniProtKB-KW"/>
</dbReference>
<accession>A0A194PXJ4</accession>
<keyword evidence="3" id="KW-0963">Cytoplasm</keyword>
<feature type="domain" description="Aminoacyl-transfer RNA synthetases class-II family profile" evidence="14">
    <location>
        <begin position="608"/>
        <end position="990"/>
    </location>
</feature>
<evidence type="ECO:0000256" key="9">
    <source>
        <dbReference type="ARBA" id="ARBA00022917"/>
    </source>
</evidence>
<sequence length="1549" mass="170324">MVEQGQGTSALTSKLLELMRVTGYPIEQRNGQRKFGPPPDCKGFVPPKGCEVFIGKLPREIYEDELVPIFSKIGKIYEMRLMMDFSGSNRGYAFVNYMRKEDADEAVRKLNGFEIRPLRKIGVVKSVDNCRLFIGGIPKTKSKAEVFEELTKRVPGIVDVILYKNCFDKRLNRGFAFAEFETHRAAAMARRSLIPGCVKLWDHDVMVDWAEPEPSIEEDLMKTVKVLYARNFQIRTTPETIQTVFETAIDNKVERVKKIYDYAFIHFYQRSHAELAMTKLQNTEIDGSNIEIKWAKPVDRDLYRIQKQTKGNAKFNNSLGLSQTLMLYKQHVEKRAYEDTHKEDEGIGSACAGESCCSPMGGCQYVAPQENTYTLAPAKLDALCKRYMWMPPVYTYQKYLDAAGAEVWVSCVELPEVGQPLSIVPRKIGPLVTRPCYSFQQAYVQAAELALQTIKKSEINIEKEIKKLQDINSFTYRTHTCGELRPIHNGESVTLCGWVQYQRMSKFLLLRDSYGVVQCIVNNNQINFNDIPLESIVKINGTVSLRPTNMINRKMSTGEIEVLIDKLEVLNVADKVPFNLRDHQKPKEQLRMQHRYLDIRFPDMQKKLRTRSSMLHNMRKFLIETNGFVEVETPTLFCRTPGGAREFVVPTHYPGLFYSLVQSPQQFKQMLMAGGVDRYFQVARCYRDETTRPDRQPEFTQLDIEMSFSNLDHIITMIEQLLYKTFTKQLPNPPFKRITYAKAIENYGTDKPDISYDLRFKNVSHLFSTDDETTLSAFVLPYPAELGKLTAKYKDKIKELKQKNNVRVILNENVSKELSNDMKCHIHSIVGEKKAFILALGDRENVCTCLGEIRQQIAVLLQSRQLIEINKDIEPLWIVDFPLFTQGDNGLETCHHPFTAPHPDDLHMLESEPFKVRSLAYDIVMNVSAGVLNINGSIGLSIGSEGSQGPIEIIAAKISSLKNKLLNLGSIFSGGRIPSLFKTTSSPITPTTKNVETSKITVAPTTGYPDTSWIHMVLTRNRSGTLENTRSATNTTEANEAPTTIATEGTKTPTTISTEGTKVPQAPKTEDPKTSETTEGPKANASEATEASTTIATEATETTETPTTKATETPTTESTETSETPTTKAAEASTTKAITTSEATEASSTIAIEATDTTETPTTKATDASTTEAITTSEATEASTTIATEATETTETPTTKATETPTTESTETSETPTTKAAEASTTKAITTSEATEASSTIAIEATDTTETPTTKATEASTTEAITTSEATEASTTIATEATKRIETPTTKTTEASTTEAITTSEATEASTTVATEATETTETPTTESTETTETPTTKATEASTTEAITTSEATEASSTIAIEATDTTETPITEATETTETSTTKATEASKNEAINTSEATEAYTTVETESTETNETPTTKATETTKAPTTMATEPSEASTTEATTTSEATEAPTTLVTEASEATGAPTTKASTTSVTTEASTTESTDASEATGAPSSNTTETTGEPTNGSDLTSVTASASTVTPFATSTTSKKMLSRCSCYKERQWRN</sequence>
<dbReference type="Pfam" id="PF00152">
    <property type="entry name" value="tRNA-synt_2"/>
    <property type="match status" value="1"/>
</dbReference>
<comment type="similarity">
    <text evidence="2">Belongs to the class-II aminoacyl-tRNA synthetase family. Type 1 subfamily.</text>
</comment>
<evidence type="ECO:0000313" key="16">
    <source>
        <dbReference type="Proteomes" id="UP000053268"/>
    </source>
</evidence>
<evidence type="ECO:0000256" key="10">
    <source>
        <dbReference type="ARBA" id="ARBA00023146"/>
    </source>
</evidence>
<dbReference type="SUPFAM" id="SSF50249">
    <property type="entry name" value="Nucleic acid-binding proteins"/>
    <property type="match status" value="1"/>
</dbReference>
<feature type="compositionally biased region" description="Low complexity" evidence="12">
    <location>
        <begin position="1287"/>
        <end position="1389"/>
    </location>
</feature>
<gene>
    <name evidence="15" type="ORF">RR46_11168</name>
</gene>
<dbReference type="InterPro" id="IPR012340">
    <property type="entry name" value="NA-bd_OB-fold"/>
</dbReference>
<dbReference type="Gene3D" id="3.30.70.330">
    <property type="match status" value="3"/>
</dbReference>
<dbReference type="InterPro" id="IPR006195">
    <property type="entry name" value="aa-tRNA-synth_II"/>
</dbReference>
<evidence type="ECO:0000256" key="12">
    <source>
        <dbReference type="SAM" id="MobiDB-lite"/>
    </source>
</evidence>
<protein>
    <submittedName>
        <fullName evidence="15">Aspartyl-tRNA synthetase, mitochondrial</fullName>
    </submittedName>
</protein>
<keyword evidence="6" id="KW-0547">Nucleotide-binding</keyword>
<dbReference type="InterPro" id="IPR004364">
    <property type="entry name" value="Aa-tRNA-synt_II"/>
</dbReference>
<feature type="domain" description="RRM" evidence="13">
    <location>
        <begin position="50"/>
        <end position="128"/>
    </location>
</feature>
<dbReference type="PRINTS" id="PR01042">
    <property type="entry name" value="TRNASYNTHASP"/>
</dbReference>
<feature type="compositionally biased region" description="Low complexity" evidence="12">
    <location>
        <begin position="1397"/>
        <end position="1456"/>
    </location>
</feature>
<dbReference type="InterPro" id="IPR006535">
    <property type="entry name" value="HnRNP_R/Q_splicing_fac"/>
</dbReference>
<dbReference type="GO" id="GO:0005737">
    <property type="term" value="C:cytoplasm"/>
    <property type="evidence" value="ECO:0007669"/>
    <property type="project" value="UniProtKB-SubCell"/>
</dbReference>
<evidence type="ECO:0000256" key="6">
    <source>
        <dbReference type="ARBA" id="ARBA00022741"/>
    </source>
</evidence>
<dbReference type="InterPro" id="IPR002312">
    <property type="entry name" value="Asp/Asn-tRNA-synth_IIb"/>
</dbReference>
<feature type="domain" description="RRM" evidence="13">
    <location>
        <begin position="225"/>
        <end position="297"/>
    </location>
</feature>
<evidence type="ECO:0000256" key="7">
    <source>
        <dbReference type="ARBA" id="ARBA00022840"/>
    </source>
</evidence>
<evidence type="ECO:0000256" key="1">
    <source>
        <dbReference type="ARBA" id="ARBA00004496"/>
    </source>
</evidence>
<dbReference type="SUPFAM" id="SSF55681">
    <property type="entry name" value="Class II aaRS and biotin synthetases"/>
    <property type="match status" value="1"/>
</dbReference>
<dbReference type="FunFam" id="3.30.70.330:FF:000022">
    <property type="entry name" value="APOBEC1 complementation factor isoform X1"/>
    <property type="match status" value="1"/>
</dbReference>
<dbReference type="PROSITE" id="PS50862">
    <property type="entry name" value="AA_TRNA_LIGASE_II"/>
    <property type="match status" value="1"/>
</dbReference>
<evidence type="ECO:0000256" key="8">
    <source>
        <dbReference type="ARBA" id="ARBA00022884"/>
    </source>
</evidence>
<feature type="compositionally biased region" description="Low complexity" evidence="12">
    <location>
        <begin position="1027"/>
        <end position="1048"/>
    </location>
</feature>
<feature type="compositionally biased region" description="Polar residues" evidence="12">
    <location>
        <begin position="1049"/>
        <end position="1060"/>
    </location>
</feature>
<comment type="subcellular location">
    <subcellularLocation>
        <location evidence="1">Cytoplasm</location>
    </subcellularLocation>
</comment>
<keyword evidence="8 11" id="KW-0694">RNA-binding</keyword>
<keyword evidence="5" id="KW-0677">Repeat</keyword>
<dbReference type="InterPro" id="IPR000504">
    <property type="entry name" value="RRM_dom"/>
</dbReference>
<keyword evidence="9" id="KW-0648">Protein biosynthesis</keyword>